<sequence>MTTTETADQQRRRPMVLHPRRRPQEEREVPAPGAAVTATAQAAEIRTIAAMFCGDTHIYKVCATSGGVLLQYSRDVDSPAPALEAVGYTTTVLRAGLLLVTGGLDLVELLDAQIAGLTALREAIAETR</sequence>
<accession>A0A841J0K7</accession>
<organism evidence="2 3">
    <name type="scientific">Nocardiopsis algeriensis</name>
    <dbReference type="NCBI Taxonomy" id="1478215"/>
    <lineage>
        <taxon>Bacteria</taxon>
        <taxon>Bacillati</taxon>
        <taxon>Actinomycetota</taxon>
        <taxon>Actinomycetes</taxon>
        <taxon>Streptosporangiales</taxon>
        <taxon>Nocardiopsidaceae</taxon>
        <taxon>Nocardiopsis</taxon>
    </lineage>
</organism>
<reference evidence="2 3" key="1">
    <citation type="submission" date="2020-08" db="EMBL/GenBank/DDBJ databases">
        <title>Genomic Encyclopedia of Type Strains, Phase III (KMG-III): the genomes of soil and plant-associated and newly described type strains.</title>
        <authorList>
            <person name="Whitman W."/>
        </authorList>
    </citation>
    <scope>NUCLEOTIDE SEQUENCE [LARGE SCALE GENOMIC DNA]</scope>
    <source>
        <strain evidence="2 3">CECT 8712</strain>
    </source>
</reference>
<dbReference type="RefSeq" id="WP_184293643.1">
    <property type="nucleotide sequence ID" value="NZ_JACHJO010000017.1"/>
</dbReference>
<name>A0A841J0K7_9ACTN</name>
<evidence type="ECO:0000313" key="2">
    <source>
        <dbReference type="EMBL" id="MBB6122205.1"/>
    </source>
</evidence>
<comment type="caution">
    <text evidence="2">The sequence shown here is derived from an EMBL/GenBank/DDBJ whole genome shotgun (WGS) entry which is preliminary data.</text>
</comment>
<dbReference type="AlphaFoldDB" id="A0A841J0K7"/>
<dbReference type="EMBL" id="JACHJO010000017">
    <property type="protein sequence ID" value="MBB6122205.1"/>
    <property type="molecule type" value="Genomic_DNA"/>
</dbReference>
<evidence type="ECO:0000256" key="1">
    <source>
        <dbReference type="SAM" id="MobiDB-lite"/>
    </source>
</evidence>
<gene>
    <name evidence="2" type="ORF">FHS13_004194</name>
</gene>
<evidence type="ECO:0000313" key="3">
    <source>
        <dbReference type="Proteomes" id="UP000536604"/>
    </source>
</evidence>
<dbReference type="Proteomes" id="UP000536604">
    <property type="component" value="Unassembled WGS sequence"/>
</dbReference>
<keyword evidence="3" id="KW-1185">Reference proteome</keyword>
<feature type="compositionally biased region" description="Basic residues" evidence="1">
    <location>
        <begin position="12"/>
        <end position="21"/>
    </location>
</feature>
<proteinExistence type="predicted"/>
<protein>
    <submittedName>
        <fullName evidence="2">Uncharacterized protein</fullName>
    </submittedName>
</protein>
<feature type="region of interest" description="Disordered" evidence="1">
    <location>
        <begin position="1"/>
        <end position="35"/>
    </location>
</feature>